<feature type="compositionally biased region" description="Polar residues" evidence="2">
    <location>
        <begin position="390"/>
        <end position="403"/>
    </location>
</feature>
<feature type="domain" description="CCHC-type" evidence="3">
    <location>
        <begin position="339"/>
        <end position="354"/>
    </location>
</feature>
<dbReference type="InterPro" id="IPR001878">
    <property type="entry name" value="Znf_CCHC"/>
</dbReference>
<evidence type="ECO:0000256" key="1">
    <source>
        <dbReference type="PROSITE-ProRule" id="PRU00047"/>
    </source>
</evidence>
<organism evidence="4 5">
    <name type="scientific">Lithocarpus litseifolius</name>
    <dbReference type="NCBI Taxonomy" id="425828"/>
    <lineage>
        <taxon>Eukaryota</taxon>
        <taxon>Viridiplantae</taxon>
        <taxon>Streptophyta</taxon>
        <taxon>Embryophyta</taxon>
        <taxon>Tracheophyta</taxon>
        <taxon>Spermatophyta</taxon>
        <taxon>Magnoliopsida</taxon>
        <taxon>eudicotyledons</taxon>
        <taxon>Gunneridae</taxon>
        <taxon>Pentapetalae</taxon>
        <taxon>rosids</taxon>
        <taxon>fabids</taxon>
        <taxon>Fagales</taxon>
        <taxon>Fagaceae</taxon>
        <taxon>Lithocarpus</taxon>
    </lineage>
</organism>
<comment type="caution">
    <text evidence="4">The sequence shown here is derived from an EMBL/GenBank/DDBJ whole genome shotgun (WGS) entry which is preliminary data.</text>
</comment>
<proteinExistence type="predicted"/>
<keyword evidence="1" id="KW-0479">Metal-binding</keyword>
<dbReference type="GO" id="GO:0003676">
    <property type="term" value="F:nucleic acid binding"/>
    <property type="evidence" value="ECO:0007669"/>
    <property type="project" value="InterPro"/>
</dbReference>
<keyword evidence="5" id="KW-1185">Reference proteome</keyword>
<gene>
    <name evidence="4" type="ORF">SO802_031948</name>
</gene>
<evidence type="ECO:0000256" key="2">
    <source>
        <dbReference type="SAM" id="MobiDB-lite"/>
    </source>
</evidence>
<dbReference type="PANTHER" id="PTHR31973">
    <property type="entry name" value="POLYPROTEIN, PUTATIVE-RELATED"/>
    <property type="match status" value="1"/>
</dbReference>
<evidence type="ECO:0000313" key="4">
    <source>
        <dbReference type="EMBL" id="KAK9986997.1"/>
    </source>
</evidence>
<accession>A0AAW2BMI9</accession>
<dbReference type="PANTHER" id="PTHR31973:SF187">
    <property type="entry name" value="MUTATOR TRANSPOSASE MUDRA PROTEIN"/>
    <property type="match status" value="1"/>
</dbReference>
<dbReference type="EMBL" id="JAZDWU010000011">
    <property type="protein sequence ID" value="KAK9986997.1"/>
    <property type="molecule type" value="Genomic_DNA"/>
</dbReference>
<feature type="compositionally biased region" description="Polar residues" evidence="2">
    <location>
        <begin position="358"/>
        <end position="371"/>
    </location>
</feature>
<feature type="compositionally biased region" description="Acidic residues" evidence="2">
    <location>
        <begin position="56"/>
        <end position="66"/>
    </location>
</feature>
<dbReference type="GO" id="GO:0008270">
    <property type="term" value="F:zinc ion binding"/>
    <property type="evidence" value="ECO:0007669"/>
    <property type="project" value="UniProtKB-KW"/>
</dbReference>
<evidence type="ECO:0000313" key="5">
    <source>
        <dbReference type="Proteomes" id="UP001459277"/>
    </source>
</evidence>
<feature type="region of interest" description="Disordered" evidence="2">
    <location>
        <begin position="1"/>
        <end position="66"/>
    </location>
</feature>
<keyword evidence="1" id="KW-0863">Zinc-finger</keyword>
<feature type="compositionally biased region" description="Basic and acidic residues" evidence="2">
    <location>
        <begin position="373"/>
        <end position="382"/>
    </location>
</feature>
<sequence>MDSGEDSADNWDNKVEYDEVEPGQMGGDVMNSDCESEELLSLDESSSSSEHCNDSSDGDTPTDEVDNSIRRSKFPIFGLVAKAENLRFKKDMLFLSPKQFKDAMTDYAVHGGWGIKFVKNNLVRVRARCQAGCKFFTYLAKVPREKSFRLKTLNMEHTYSRSYRNPRCTASYIGKKLMKRDAVHEKYVIDISAGKVIRAREKAQEVFDRVHTAQFNQLWKYCDELRRCNPGSTILIKVHTYNDGDLAAEHNLATELPYFLKCIRPYLMTRFQANRQMIMKVESESCPKIRKRLYKEKLACTPYQEETSCLGRPKKKRALEPDEPRSHRKNRGASIPKQCKACGKLGHSRRSCKREVGGSSSLPRSASQVNKTIRRETKDRHANSIAVGSAQPSSNAQPTVHKA</sequence>
<keyword evidence="1" id="KW-0862">Zinc</keyword>
<dbReference type="Proteomes" id="UP001459277">
    <property type="component" value="Unassembled WGS sequence"/>
</dbReference>
<feature type="region of interest" description="Disordered" evidence="2">
    <location>
        <begin position="311"/>
        <end position="337"/>
    </location>
</feature>
<dbReference type="AlphaFoldDB" id="A0AAW2BMI9"/>
<name>A0AAW2BMI9_9ROSI</name>
<evidence type="ECO:0000259" key="3">
    <source>
        <dbReference type="PROSITE" id="PS50158"/>
    </source>
</evidence>
<reference evidence="4 5" key="1">
    <citation type="submission" date="2024-01" db="EMBL/GenBank/DDBJ databases">
        <title>A telomere-to-telomere, gap-free genome of sweet tea (Lithocarpus litseifolius).</title>
        <authorList>
            <person name="Zhou J."/>
        </authorList>
    </citation>
    <scope>NUCLEOTIDE SEQUENCE [LARGE SCALE GENOMIC DNA]</scope>
    <source>
        <strain evidence="4">Zhou-2022a</strain>
        <tissue evidence="4">Leaf</tissue>
    </source>
</reference>
<feature type="region of interest" description="Disordered" evidence="2">
    <location>
        <begin position="353"/>
        <end position="403"/>
    </location>
</feature>
<dbReference type="PROSITE" id="PS50158">
    <property type="entry name" value="ZF_CCHC"/>
    <property type="match status" value="1"/>
</dbReference>
<protein>
    <recommendedName>
        <fullName evidence="3">CCHC-type domain-containing protein</fullName>
    </recommendedName>
</protein>